<keyword evidence="3 5" id="KW-0560">Oxidoreductase</keyword>
<dbReference type="PANTHER" id="PTHR13914:SF0">
    <property type="entry name" value="PROLINE DEHYDROGENASE 1, MITOCHONDRIAL"/>
    <property type="match status" value="1"/>
</dbReference>
<evidence type="ECO:0000313" key="8">
    <source>
        <dbReference type="Proteomes" id="UP000245768"/>
    </source>
</evidence>
<keyword evidence="5" id="KW-0274">FAD</keyword>
<evidence type="ECO:0000256" key="2">
    <source>
        <dbReference type="ARBA" id="ARBA00012695"/>
    </source>
</evidence>
<dbReference type="InterPro" id="IPR029041">
    <property type="entry name" value="FAD-linked_oxidoreductase-like"/>
</dbReference>
<dbReference type="EC" id="1.5.5.2" evidence="2 5"/>
<dbReference type="GO" id="GO:0071949">
    <property type="term" value="F:FAD binding"/>
    <property type="evidence" value="ECO:0007669"/>
    <property type="project" value="TreeGrafter"/>
</dbReference>
<dbReference type="GO" id="GO:0005739">
    <property type="term" value="C:mitochondrion"/>
    <property type="evidence" value="ECO:0007669"/>
    <property type="project" value="TreeGrafter"/>
</dbReference>
<comment type="cofactor">
    <cofactor evidence="5">
        <name>FAD</name>
        <dbReference type="ChEBI" id="CHEBI:57692"/>
    </cofactor>
</comment>
<dbReference type="OrthoDB" id="5464at2759"/>
<dbReference type="InterPro" id="IPR002872">
    <property type="entry name" value="Proline_DH_dom"/>
</dbReference>
<evidence type="ECO:0000256" key="5">
    <source>
        <dbReference type="RuleBase" id="RU364054"/>
    </source>
</evidence>
<dbReference type="InParanoid" id="A0A316YMV9"/>
<dbReference type="FunCoup" id="A0A316YMV9">
    <property type="interactions" value="237"/>
</dbReference>
<protein>
    <recommendedName>
        <fullName evidence="2 5">Proline dehydrogenase</fullName>
        <ecNumber evidence="2 5">1.5.5.2</ecNumber>
    </recommendedName>
</protein>
<comment type="function">
    <text evidence="5">Converts proline to delta-1-pyrroline-5-carboxylate.</text>
</comment>
<reference evidence="7 8" key="1">
    <citation type="journal article" date="2018" name="Mol. Biol. Evol.">
        <title>Broad Genomic Sampling Reveals a Smut Pathogenic Ancestry of the Fungal Clade Ustilaginomycotina.</title>
        <authorList>
            <person name="Kijpornyongpan T."/>
            <person name="Mondo S.J."/>
            <person name="Barry K."/>
            <person name="Sandor L."/>
            <person name="Lee J."/>
            <person name="Lipzen A."/>
            <person name="Pangilinan J."/>
            <person name="LaButti K."/>
            <person name="Hainaut M."/>
            <person name="Henrissat B."/>
            <person name="Grigoriev I.V."/>
            <person name="Spatafora J.W."/>
            <person name="Aime M.C."/>
        </authorList>
    </citation>
    <scope>NUCLEOTIDE SEQUENCE [LARGE SCALE GENOMIC DNA]</scope>
    <source>
        <strain evidence="7 8">MCA 4198</strain>
    </source>
</reference>
<dbReference type="GeneID" id="37040407"/>
<dbReference type="GO" id="GO:0004657">
    <property type="term" value="F:proline dehydrogenase activity"/>
    <property type="evidence" value="ECO:0007669"/>
    <property type="project" value="UniProtKB-EC"/>
</dbReference>
<dbReference type="Gene3D" id="3.20.20.220">
    <property type="match status" value="1"/>
</dbReference>
<evidence type="ECO:0000256" key="4">
    <source>
        <dbReference type="ARBA" id="ARBA00023062"/>
    </source>
</evidence>
<name>A0A316YMV9_9BASI</name>
<dbReference type="AlphaFoldDB" id="A0A316YMV9"/>
<feature type="domain" description="Proline dehydrogenase" evidence="6">
    <location>
        <begin position="113"/>
        <end position="483"/>
    </location>
</feature>
<evidence type="ECO:0000256" key="3">
    <source>
        <dbReference type="ARBA" id="ARBA00023002"/>
    </source>
</evidence>
<dbReference type="PANTHER" id="PTHR13914">
    <property type="entry name" value="PROLINE OXIDASE"/>
    <property type="match status" value="1"/>
</dbReference>
<comment type="catalytic activity">
    <reaction evidence="5">
        <text>L-proline + a quinone = (S)-1-pyrroline-5-carboxylate + a quinol + H(+)</text>
        <dbReference type="Rhea" id="RHEA:23784"/>
        <dbReference type="ChEBI" id="CHEBI:15378"/>
        <dbReference type="ChEBI" id="CHEBI:17388"/>
        <dbReference type="ChEBI" id="CHEBI:24646"/>
        <dbReference type="ChEBI" id="CHEBI:60039"/>
        <dbReference type="ChEBI" id="CHEBI:132124"/>
        <dbReference type="EC" id="1.5.5.2"/>
    </reaction>
</comment>
<keyword evidence="4 5" id="KW-0642">Proline metabolism</keyword>
<proteinExistence type="inferred from homology"/>
<dbReference type="EMBL" id="KZ819636">
    <property type="protein sequence ID" value="PWN90376.1"/>
    <property type="molecule type" value="Genomic_DNA"/>
</dbReference>
<gene>
    <name evidence="7" type="ORF">FA10DRAFT_215659</name>
</gene>
<keyword evidence="5" id="KW-0285">Flavoprotein</keyword>
<dbReference type="InterPro" id="IPR015659">
    <property type="entry name" value="Proline_oxidase"/>
</dbReference>
<evidence type="ECO:0000313" key="7">
    <source>
        <dbReference type="EMBL" id="PWN90376.1"/>
    </source>
</evidence>
<dbReference type="Pfam" id="PF01619">
    <property type="entry name" value="Pro_dh"/>
    <property type="match status" value="1"/>
</dbReference>
<dbReference type="Proteomes" id="UP000245768">
    <property type="component" value="Unassembled WGS sequence"/>
</dbReference>
<evidence type="ECO:0000256" key="1">
    <source>
        <dbReference type="ARBA" id="ARBA00005869"/>
    </source>
</evidence>
<accession>A0A316YMV9</accession>
<dbReference type="GO" id="GO:0010133">
    <property type="term" value="P:L-proline catabolic process to L-glutamate"/>
    <property type="evidence" value="ECO:0007669"/>
    <property type="project" value="TreeGrafter"/>
</dbReference>
<feature type="non-terminal residue" evidence="7">
    <location>
        <position position="1"/>
    </location>
</feature>
<evidence type="ECO:0000259" key="6">
    <source>
        <dbReference type="Pfam" id="PF01619"/>
    </source>
</evidence>
<sequence>PLATVPLSTLLRSYFVYTCCSFPSLIDAGPALIEWCRDTKIPGVWSLTEWVVRRTFFAQFVGAETAQGCIPLLSSLSRSNLGAILNFSAEVSNEDVKKSSANESPLFDELVDEVINAIDVAAHVSQLPADYGATTDEERAALKARPNRDGSMMVAVKLSGLLRDASILERASSAIVSREHFSSPPHPFPPVSVNGKVGPCAGLAIPIAALDRTDVEGLRALWAAMQKIASHARQLGGVVTLLVDAEYSWYQPAIDAFFESIAAEYNKLSSPTASQGPLIYNTFQAYLRRTPSHLQASLERAKSGGYSLGVKLVRGAYVDYENQQWRKRVVDPPPSLAAAREGHVWSSKTLTDQCFDGCARRLVDEIHLDLLHTRRPPSLGVIFASHNTESAQAVIEQMASSGLAQPPLPAGDYPLALAPHVRGRLFFAQLYGMSDQLTRTLQSTFDPLSGGPGPHLVQKYVPYGSLKLVMPYLIRRAQENKSVMGGGKARAERKELAREIRSRFSL</sequence>
<organism evidence="7 8">
    <name type="scientific">Acaromyces ingoldii</name>
    <dbReference type="NCBI Taxonomy" id="215250"/>
    <lineage>
        <taxon>Eukaryota</taxon>
        <taxon>Fungi</taxon>
        <taxon>Dikarya</taxon>
        <taxon>Basidiomycota</taxon>
        <taxon>Ustilaginomycotina</taxon>
        <taxon>Exobasidiomycetes</taxon>
        <taxon>Exobasidiales</taxon>
        <taxon>Cryptobasidiaceae</taxon>
        <taxon>Acaromyces</taxon>
    </lineage>
</organism>
<dbReference type="RefSeq" id="XP_025377574.1">
    <property type="nucleotide sequence ID" value="XM_025518491.1"/>
</dbReference>
<feature type="non-terminal residue" evidence="7">
    <location>
        <position position="506"/>
    </location>
</feature>
<dbReference type="STRING" id="215250.A0A316YMV9"/>
<keyword evidence="8" id="KW-1185">Reference proteome</keyword>
<comment type="similarity">
    <text evidence="1 5">Belongs to the proline oxidase family.</text>
</comment>
<dbReference type="SUPFAM" id="SSF51730">
    <property type="entry name" value="FAD-linked oxidoreductase"/>
    <property type="match status" value="1"/>
</dbReference>